<feature type="binding site" evidence="7">
    <location>
        <position position="163"/>
    </location>
    <ligand>
        <name>3-phosphoshikimate</name>
        <dbReference type="ChEBI" id="CHEBI:145989"/>
    </ligand>
</feature>
<keyword evidence="3 7" id="KW-0028">Amino-acid biosynthesis</keyword>
<feature type="active site" description="Proton acceptor" evidence="7">
    <location>
        <position position="305"/>
    </location>
</feature>
<reference evidence="9 10" key="1">
    <citation type="submission" date="2020-08" db="EMBL/GenBank/DDBJ databases">
        <title>Acidobacteriota in marine sediments use diverse sulfur dissimilation pathways.</title>
        <authorList>
            <person name="Wasmund K."/>
        </authorList>
    </citation>
    <scope>NUCLEOTIDE SEQUENCE [LARGE SCALE GENOMIC DNA]</scope>
    <source>
        <strain evidence="9">MAG AM3-A</strain>
    </source>
</reference>
<evidence type="ECO:0000256" key="6">
    <source>
        <dbReference type="ARBA" id="ARBA00044633"/>
    </source>
</evidence>
<dbReference type="EMBL" id="JACXWA010000121">
    <property type="protein sequence ID" value="MBD3871193.1"/>
    <property type="molecule type" value="Genomic_DNA"/>
</dbReference>
<name>A0A8J6Y0K3_9BACT</name>
<evidence type="ECO:0000256" key="1">
    <source>
        <dbReference type="ARBA" id="ARBA00004811"/>
    </source>
</evidence>
<dbReference type="Gene3D" id="3.65.10.10">
    <property type="entry name" value="Enolpyruvate transferase domain"/>
    <property type="match status" value="2"/>
</dbReference>
<keyword evidence="7" id="KW-0963">Cytoplasm</keyword>
<evidence type="ECO:0000256" key="4">
    <source>
        <dbReference type="ARBA" id="ARBA00022679"/>
    </source>
</evidence>
<feature type="binding site" evidence="7">
    <location>
        <position position="190"/>
    </location>
    <ligand>
        <name>3-phosphoshikimate</name>
        <dbReference type="ChEBI" id="CHEBI:145989"/>
    </ligand>
</feature>
<dbReference type="AlphaFoldDB" id="A0A8J6Y0K3"/>
<comment type="caution">
    <text evidence="9">The sequence shown here is derived from an EMBL/GenBank/DDBJ whole genome shotgun (WGS) entry which is preliminary data.</text>
</comment>
<comment type="subcellular location">
    <subcellularLocation>
        <location evidence="7">Cytoplasm</location>
    </subcellularLocation>
</comment>
<feature type="binding site" evidence="7">
    <location>
        <position position="381"/>
    </location>
    <ligand>
        <name>phosphoenolpyruvate</name>
        <dbReference type="ChEBI" id="CHEBI:58702"/>
    </ligand>
</feature>
<dbReference type="GO" id="GO:0008652">
    <property type="term" value="P:amino acid biosynthetic process"/>
    <property type="evidence" value="ECO:0007669"/>
    <property type="project" value="UniProtKB-KW"/>
</dbReference>
<organism evidence="9 10">
    <name type="scientific">Candidatus Sulfomarinibacter kjeldsenii</name>
    <dbReference type="NCBI Taxonomy" id="2885994"/>
    <lineage>
        <taxon>Bacteria</taxon>
        <taxon>Pseudomonadati</taxon>
        <taxon>Acidobacteriota</taxon>
        <taxon>Thermoanaerobaculia</taxon>
        <taxon>Thermoanaerobaculales</taxon>
        <taxon>Candidatus Sulfomarinibacteraceae</taxon>
        <taxon>Candidatus Sulfomarinibacter</taxon>
    </lineage>
</organism>
<dbReference type="HAMAP" id="MF_00210">
    <property type="entry name" value="EPSP_synth"/>
    <property type="match status" value="1"/>
</dbReference>
<dbReference type="InterPro" id="IPR001986">
    <property type="entry name" value="Enolpyruvate_Tfrase_dom"/>
</dbReference>
<feature type="binding site" evidence="7">
    <location>
        <position position="336"/>
    </location>
    <ligand>
        <name>phosphoenolpyruvate</name>
        <dbReference type="ChEBI" id="CHEBI:58702"/>
    </ligand>
</feature>
<dbReference type="GO" id="GO:0005737">
    <property type="term" value="C:cytoplasm"/>
    <property type="evidence" value="ECO:0007669"/>
    <property type="project" value="UniProtKB-SubCell"/>
</dbReference>
<feature type="binding site" evidence="7">
    <location>
        <position position="24"/>
    </location>
    <ligand>
        <name>3-phosphoshikimate</name>
        <dbReference type="ChEBI" id="CHEBI:145989"/>
    </ligand>
</feature>
<dbReference type="GO" id="GO:0009073">
    <property type="term" value="P:aromatic amino acid family biosynthetic process"/>
    <property type="evidence" value="ECO:0007669"/>
    <property type="project" value="UniProtKB-KW"/>
</dbReference>
<feature type="binding site" evidence="7">
    <location>
        <position position="23"/>
    </location>
    <ligand>
        <name>phosphoenolpyruvate</name>
        <dbReference type="ChEBI" id="CHEBI:58702"/>
    </ligand>
</feature>
<evidence type="ECO:0000256" key="7">
    <source>
        <dbReference type="HAMAP-Rule" id="MF_00210"/>
    </source>
</evidence>
<dbReference type="NCBIfam" id="TIGR01356">
    <property type="entry name" value="aroA"/>
    <property type="match status" value="1"/>
</dbReference>
<comment type="function">
    <text evidence="7">Catalyzes the transfer of the enolpyruvyl moiety of phosphoenolpyruvate (PEP) to the 5-hydroxyl of shikimate-3-phosphate (S3P) to produce enolpyruvyl shikimate-3-phosphate and inorganic phosphate.</text>
</comment>
<feature type="binding site" evidence="7">
    <location>
        <position position="118"/>
    </location>
    <ligand>
        <name>phosphoenolpyruvate</name>
        <dbReference type="ChEBI" id="CHEBI:58702"/>
    </ligand>
</feature>
<feature type="domain" description="Enolpyruvate transferase" evidence="8">
    <location>
        <begin position="13"/>
        <end position="414"/>
    </location>
</feature>
<evidence type="ECO:0000256" key="3">
    <source>
        <dbReference type="ARBA" id="ARBA00022605"/>
    </source>
</evidence>
<evidence type="ECO:0000259" key="8">
    <source>
        <dbReference type="Pfam" id="PF00275"/>
    </source>
</evidence>
<comment type="subunit">
    <text evidence="7">Monomer.</text>
</comment>
<dbReference type="InterPro" id="IPR036968">
    <property type="entry name" value="Enolpyruvate_Tfrase_sf"/>
</dbReference>
<dbReference type="PIRSF" id="PIRSF000505">
    <property type="entry name" value="EPSPS"/>
    <property type="match status" value="1"/>
</dbReference>
<keyword evidence="4 7" id="KW-0808">Transferase</keyword>
<dbReference type="InterPro" id="IPR013792">
    <property type="entry name" value="RNA3'P_cycl/enolpyr_Trfase_a/b"/>
</dbReference>
<evidence type="ECO:0000256" key="5">
    <source>
        <dbReference type="ARBA" id="ARBA00023141"/>
    </source>
</evidence>
<comment type="catalytic activity">
    <reaction evidence="6">
        <text>3-phosphoshikimate + phosphoenolpyruvate = 5-O-(1-carboxyvinyl)-3-phosphoshikimate + phosphate</text>
        <dbReference type="Rhea" id="RHEA:21256"/>
        <dbReference type="ChEBI" id="CHEBI:43474"/>
        <dbReference type="ChEBI" id="CHEBI:57701"/>
        <dbReference type="ChEBI" id="CHEBI:58702"/>
        <dbReference type="ChEBI" id="CHEBI:145989"/>
        <dbReference type="EC" id="2.5.1.19"/>
    </reaction>
    <physiologicalReaction direction="left-to-right" evidence="6">
        <dbReference type="Rhea" id="RHEA:21257"/>
    </physiologicalReaction>
</comment>
<feature type="binding site" evidence="7">
    <location>
        <position position="332"/>
    </location>
    <ligand>
        <name>3-phosphoshikimate</name>
        <dbReference type="ChEBI" id="CHEBI:145989"/>
    </ligand>
</feature>
<proteinExistence type="inferred from homology"/>
<dbReference type="PANTHER" id="PTHR21090:SF5">
    <property type="entry name" value="PENTAFUNCTIONAL AROM POLYPEPTIDE"/>
    <property type="match status" value="1"/>
</dbReference>
<dbReference type="InterPro" id="IPR006264">
    <property type="entry name" value="EPSP_synthase"/>
</dbReference>
<comment type="similarity">
    <text evidence="2 7">Belongs to the EPSP synthase family.</text>
</comment>
<sequence>MECLTLPIHRGGLCGTVTLPTSKSLTNRALIASAVADGGTIVAPLDCVDTRILAAALRTAGWPVDWGSEIQIGERTVPEDLVSLDLADSGTGSRLILALLAASRGRSVIDGSARLRERPMAPLLESLTCLGAGLSSRGGFLPVEMDGDLLQGGAIEIEPGISSQFVSALVLAGPLMAQGLDLEVSGSLPSAPYLDLTADVMRAYGSGLEVSNDRRLWRVPPTALERTRYRVEGDWSAAAFFLAAVAVAGGEVELSPLDPASRQGDRAVLGILAEAGLGVDWVDDHVIARGPVTAPIFADLRDTPDLFPALAVAASYGPPGSRFSGLDHLKHKESDRLTMMVENLERLGARLEGDGTDFMVAETIGQGSGSMPRVTAAGDHRIAMAMAVAALISGPLELDDPHCVAKSFPTFWAVWNQMLGGPRIGEPAK</sequence>
<dbReference type="GO" id="GO:0009423">
    <property type="term" value="P:chorismate biosynthetic process"/>
    <property type="evidence" value="ECO:0007669"/>
    <property type="project" value="UniProtKB-UniRule"/>
</dbReference>
<comment type="caution">
    <text evidence="7">Lacks conserved residue(s) required for the propagation of feature annotation.</text>
</comment>
<evidence type="ECO:0000313" key="9">
    <source>
        <dbReference type="EMBL" id="MBD3871193.1"/>
    </source>
</evidence>
<comment type="pathway">
    <text evidence="1 7">Metabolic intermediate biosynthesis; chorismate biosynthesis; chorismate from D-erythrose 4-phosphate and phosphoenolpyruvate: step 6/7.</text>
</comment>
<dbReference type="Proteomes" id="UP000598633">
    <property type="component" value="Unassembled WGS sequence"/>
</dbReference>
<feature type="binding site" evidence="7">
    <location>
        <position position="406"/>
    </location>
    <ligand>
        <name>phosphoenolpyruvate</name>
        <dbReference type="ChEBI" id="CHEBI:58702"/>
    </ligand>
</feature>
<feature type="binding site" evidence="7">
    <location>
        <position position="90"/>
    </location>
    <ligand>
        <name>phosphoenolpyruvate</name>
        <dbReference type="ChEBI" id="CHEBI:58702"/>
    </ligand>
</feature>
<gene>
    <name evidence="7 9" type="primary">aroA</name>
    <name evidence="9" type="ORF">IFJ97_07540</name>
</gene>
<evidence type="ECO:0000256" key="2">
    <source>
        <dbReference type="ARBA" id="ARBA00009948"/>
    </source>
</evidence>
<feature type="binding site" evidence="7">
    <location>
        <position position="164"/>
    </location>
    <ligand>
        <name>phosphoenolpyruvate</name>
        <dbReference type="ChEBI" id="CHEBI:58702"/>
    </ligand>
</feature>
<feature type="binding site" evidence="7">
    <location>
        <position position="164"/>
    </location>
    <ligand>
        <name>3-phosphoshikimate</name>
        <dbReference type="ChEBI" id="CHEBI:145989"/>
    </ligand>
</feature>
<dbReference type="SUPFAM" id="SSF55205">
    <property type="entry name" value="EPT/RTPC-like"/>
    <property type="match status" value="1"/>
</dbReference>
<dbReference type="GO" id="GO:0003866">
    <property type="term" value="F:3-phosphoshikimate 1-carboxyvinyltransferase activity"/>
    <property type="evidence" value="ECO:0007669"/>
    <property type="project" value="UniProtKB-UniRule"/>
</dbReference>
<feature type="binding site" evidence="7">
    <location>
        <position position="305"/>
    </location>
    <ligand>
        <name>3-phosphoshikimate</name>
        <dbReference type="ChEBI" id="CHEBI:145989"/>
    </ligand>
</feature>
<dbReference type="UniPathway" id="UPA00053">
    <property type="reaction ID" value="UER00089"/>
</dbReference>
<protein>
    <recommendedName>
        <fullName evidence="7">3-phosphoshikimate 1-carboxyvinyltransferase</fullName>
        <ecNumber evidence="7">2.5.1.19</ecNumber>
    </recommendedName>
    <alternativeName>
        <fullName evidence="7">5-enolpyruvylshikimate-3-phosphate synthase</fullName>
        <shortName evidence="7">EPSP synthase</shortName>
        <shortName evidence="7">EPSPS</shortName>
    </alternativeName>
</protein>
<evidence type="ECO:0000313" key="10">
    <source>
        <dbReference type="Proteomes" id="UP000598633"/>
    </source>
</evidence>
<keyword evidence="5 7" id="KW-0057">Aromatic amino acid biosynthesis</keyword>
<feature type="binding site" evidence="7">
    <location>
        <position position="23"/>
    </location>
    <ligand>
        <name>3-phosphoshikimate</name>
        <dbReference type="ChEBI" id="CHEBI:145989"/>
    </ligand>
</feature>
<feature type="binding site" evidence="7">
    <location>
        <position position="162"/>
    </location>
    <ligand>
        <name>3-phosphoshikimate</name>
        <dbReference type="ChEBI" id="CHEBI:145989"/>
    </ligand>
</feature>
<dbReference type="Pfam" id="PF00275">
    <property type="entry name" value="EPSP_synthase"/>
    <property type="match status" value="1"/>
</dbReference>
<dbReference type="EC" id="2.5.1.19" evidence="7"/>
<dbReference type="PANTHER" id="PTHR21090">
    <property type="entry name" value="AROM/DEHYDROQUINATE SYNTHASE"/>
    <property type="match status" value="1"/>
</dbReference>
<feature type="binding site" evidence="7">
    <location>
        <position position="28"/>
    </location>
    <ligand>
        <name>3-phosphoshikimate</name>
        <dbReference type="ChEBI" id="CHEBI:145989"/>
    </ligand>
</feature>
<accession>A0A8J6Y0K3</accession>